<dbReference type="EMBL" id="CAJVPK010000625">
    <property type="protein sequence ID" value="CAG8533347.1"/>
    <property type="molecule type" value="Genomic_DNA"/>
</dbReference>
<keyword evidence="3 6" id="KW-1133">Transmembrane helix</keyword>
<dbReference type="PANTHER" id="PTHR43220:SF18">
    <property type="entry name" value="TRANSMEMBRANE PROTEIN 41B"/>
    <property type="match status" value="1"/>
</dbReference>
<dbReference type="GO" id="GO:0000045">
    <property type="term" value="P:autophagosome assembly"/>
    <property type="evidence" value="ECO:0007669"/>
    <property type="project" value="TreeGrafter"/>
</dbReference>
<keyword evidence="9" id="KW-1185">Reference proteome</keyword>
<dbReference type="InterPro" id="IPR032816">
    <property type="entry name" value="VTT_dom"/>
</dbReference>
<dbReference type="OrthoDB" id="3364966at2759"/>
<gene>
    <name evidence="8" type="ORF">DEBURN_LOCUS6249</name>
</gene>
<comment type="caution">
    <text evidence="8">The sequence shown here is derived from an EMBL/GenBank/DDBJ whole genome shotgun (WGS) entry which is preliminary data.</text>
</comment>
<organism evidence="8 9">
    <name type="scientific">Diversispora eburnea</name>
    <dbReference type="NCBI Taxonomy" id="1213867"/>
    <lineage>
        <taxon>Eukaryota</taxon>
        <taxon>Fungi</taxon>
        <taxon>Fungi incertae sedis</taxon>
        <taxon>Mucoromycota</taxon>
        <taxon>Glomeromycotina</taxon>
        <taxon>Glomeromycetes</taxon>
        <taxon>Diversisporales</taxon>
        <taxon>Diversisporaceae</taxon>
        <taxon>Diversispora</taxon>
    </lineage>
</organism>
<evidence type="ECO:0000313" key="9">
    <source>
        <dbReference type="Proteomes" id="UP000789706"/>
    </source>
</evidence>
<comment type="similarity">
    <text evidence="5">Belongs to the TMEM41 family.</text>
</comment>
<evidence type="ECO:0000256" key="6">
    <source>
        <dbReference type="SAM" id="Phobius"/>
    </source>
</evidence>
<feature type="domain" description="VTT" evidence="7">
    <location>
        <begin position="139"/>
        <end position="254"/>
    </location>
</feature>
<dbReference type="InterPro" id="IPR045014">
    <property type="entry name" value="TM41A/B"/>
</dbReference>
<name>A0A9N9FGW8_9GLOM</name>
<evidence type="ECO:0000256" key="4">
    <source>
        <dbReference type="ARBA" id="ARBA00023136"/>
    </source>
</evidence>
<dbReference type="Proteomes" id="UP000789706">
    <property type="component" value="Unassembled WGS sequence"/>
</dbReference>
<evidence type="ECO:0000256" key="3">
    <source>
        <dbReference type="ARBA" id="ARBA00022989"/>
    </source>
</evidence>
<evidence type="ECO:0000313" key="8">
    <source>
        <dbReference type="EMBL" id="CAG8533347.1"/>
    </source>
</evidence>
<dbReference type="Pfam" id="PF09335">
    <property type="entry name" value="VTT_dom"/>
    <property type="match status" value="1"/>
</dbReference>
<evidence type="ECO:0000256" key="2">
    <source>
        <dbReference type="ARBA" id="ARBA00022692"/>
    </source>
</evidence>
<dbReference type="GO" id="GO:0005789">
    <property type="term" value="C:endoplasmic reticulum membrane"/>
    <property type="evidence" value="ECO:0007669"/>
    <property type="project" value="TreeGrafter"/>
</dbReference>
<keyword evidence="2 6" id="KW-0812">Transmembrane</keyword>
<sequence>MPPSNDNGSENLKQYCETGMTFIEINNDREEIIGETIEGETIEGETIEYTREEETRNTLNKLGSLKALIQLICLFMLSVVIVYSMLQINLPPFDDNQKQKLRLPKCIEDLQELNKILSEYMDQYYFNVMTTYSVVYVFMWLSILGGALFGLPISLLIICGCSAIGSSNCYLLSKTFGKSLVHSNFSTKLSTWSSQLHAHSRHLLNYMIILRLMPFPPNWFANIAAPHVGVPFSIFFVGTFLGVAGPSLIHVQAGLTINNLTSSDEFQIFSWTNVGALVLIGVAVLIPVLIKRRKANFSNQGTYGTFSNFRTEVSQTE</sequence>
<feature type="transmembrane region" description="Helical" evidence="6">
    <location>
        <begin position="124"/>
        <end position="143"/>
    </location>
</feature>
<keyword evidence="4 6" id="KW-0472">Membrane</keyword>
<feature type="transmembrane region" description="Helical" evidence="6">
    <location>
        <begin position="268"/>
        <end position="290"/>
    </location>
</feature>
<protein>
    <submittedName>
        <fullName evidence="8">6397_t:CDS:1</fullName>
    </submittedName>
</protein>
<evidence type="ECO:0000256" key="5">
    <source>
        <dbReference type="ARBA" id="ARBA00025797"/>
    </source>
</evidence>
<accession>A0A9N9FGW8</accession>
<feature type="transmembrane region" description="Helical" evidence="6">
    <location>
        <begin position="149"/>
        <end position="172"/>
    </location>
</feature>
<dbReference type="PANTHER" id="PTHR43220">
    <property type="match status" value="1"/>
</dbReference>
<feature type="transmembrane region" description="Helical" evidence="6">
    <location>
        <begin position="67"/>
        <end position="86"/>
    </location>
</feature>
<comment type="subcellular location">
    <subcellularLocation>
        <location evidence="1">Membrane</location>
        <topology evidence="1">Multi-pass membrane protein</topology>
    </subcellularLocation>
</comment>
<evidence type="ECO:0000259" key="7">
    <source>
        <dbReference type="Pfam" id="PF09335"/>
    </source>
</evidence>
<dbReference type="AlphaFoldDB" id="A0A9N9FGW8"/>
<evidence type="ECO:0000256" key="1">
    <source>
        <dbReference type="ARBA" id="ARBA00004141"/>
    </source>
</evidence>
<reference evidence="8" key="1">
    <citation type="submission" date="2021-06" db="EMBL/GenBank/DDBJ databases">
        <authorList>
            <person name="Kallberg Y."/>
            <person name="Tangrot J."/>
            <person name="Rosling A."/>
        </authorList>
    </citation>
    <scope>NUCLEOTIDE SEQUENCE</scope>
    <source>
        <strain evidence="8">AZ414A</strain>
    </source>
</reference>
<proteinExistence type="inferred from homology"/>
<feature type="transmembrane region" description="Helical" evidence="6">
    <location>
        <begin position="219"/>
        <end position="248"/>
    </location>
</feature>